<dbReference type="Proteomes" id="UP000297703">
    <property type="component" value="Unassembled WGS sequence"/>
</dbReference>
<gene>
    <name evidence="1" type="ORF">DR999_PMT13039</name>
</gene>
<name>A0A4D9E8Z0_9SAUR</name>
<evidence type="ECO:0000313" key="1">
    <source>
        <dbReference type="EMBL" id="TFK04488.1"/>
    </source>
</evidence>
<accession>A0A4D9E8Z0</accession>
<evidence type="ECO:0000313" key="2">
    <source>
        <dbReference type="Proteomes" id="UP000297703"/>
    </source>
</evidence>
<protein>
    <submittedName>
        <fullName evidence="1">Collagen alpha-1(IX) chain-like</fullName>
    </submittedName>
</protein>
<dbReference type="EMBL" id="QXTE01000137">
    <property type="protein sequence ID" value="TFK04488.1"/>
    <property type="molecule type" value="Genomic_DNA"/>
</dbReference>
<dbReference type="AlphaFoldDB" id="A0A4D9E8Z0"/>
<keyword evidence="2" id="KW-1185">Reference proteome</keyword>
<comment type="caution">
    <text evidence="1">The sequence shown here is derived from an EMBL/GenBank/DDBJ whole genome shotgun (WGS) entry which is preliminary data.</text>
</comment>
<reference evidence="1 2" key="2">
    <citation type="submission" date="2019-04" db="EMBL/GenBank/DDBJ databases">
        <title>The genome sequence of big-headed turtle.</title>
        <authorList>
            <person name="Gong S."/>
        </authorList>
    </citation>
    <scope>NUCLEOTIDE SEQUENCE [LARGE SCALE GENOMIC DNA]</scope>
    <source>
        <strain evidence="1">DO16091913</strain>
        <tissue evidence="1">Muscle</tissue>
    </source>
</reference>
<dbReference type="GO" id="GO:0005581">
    <property type="term" value="C:collagen trimer"/>
    <property type="evidence" value="ECO:0007669"/>
    <property type="project" value="UniProtKB-KW"/>
</dbReference>
<proteinExistence type="predicted"/>
<reference evidence="1 2" key="1">
    <citation type="submission" date="2019-04" db="EMBL/GenBank/DDBJ databases">
        <title>Draft genome of the big-headed turtle Platysternon megacephalum.</title>
        <authorList>
            <person name="Gong S."/>
        </authorList>
    </citation>
    <scope>NUCLEOTIDE SEQUENCE [LARGE SCALE GENOMIC DNA]</scope>
    <source>
        <strain evidence="1">DO16091913</strain>
        <tissue evidence="1">Muscle</tissue>
    </source>
</reference>
<sequence length="129" mass="15509">MTDKTTNKTKGEGLRKWLPFAFSLKQFTVFLIIVINTENITEYFSLPTYVAQFFFFLDQIQNTQIPYLHYFILLNQHHDYHSRINPVLHLDIISFLLQYQKNWVCKNLRSQDPFFNLRNVPSQDCIFKP</sequence>
<organism evidence="1 2">
    <name type="scientific">Platysternon megacephalum</name>
    <name type="common">big-headed turtle</name>
    <dbReference type="NCBI Taxonomy" id="55544"/>
    <lineage>
        <taxon>Eukaryota</taxon>
        <taxon>Metazoa</taxon>
        <taxon>Chordata</taxon>
        <taxon>Craniata</taxon>
        <taxon>Vertebrata</taxon>
        <taxon>Euteleostomi</taxon>
        <taxon>Archelosauria</taxon>
        <taxon>Testudinata</taxon>
        <taxon>Testudines</taxon>
        <taxon>Cryptodira</taxon>
        <taxon>Durocryptodira</taxon>
        <taxon>Testudinoidea</taxon>
        <taxon>Platysternidae</taxon>
        <taxon>Platysternon</taxon>
    </lineage>
</organism>
<keyword evidence="1" id="KW-0176">Collagen</keyword>